<dbReference type="EMBL" id="BHEO01000002">
    <property type="protein sequence ID" value="GBU04107.1"/>
    <property type="molecule type" value="Genomic_DNA"/>
</dbReference>
<dbReference type="SUPFAM" id="SSF46689">
    <property type="entry name" value="Homeodomain-like"/>
    <property type="match status" value="1"/>
</dbReference>
<dbReference type="Gene3D" id="2.60.120.10">
    <property type="entry name" value="Jelly Rolls"/>
    <property type="match status" value="1"/>
</dbReference>
<dbReference type="SUPFAM" id="SSF51215">
    <property type="entry name" value="Regulatory protein AraC"/>
    <property type="match status" value="1"/>
</dbReference>
<dbReference type="EMBL" id="SLZV01000001">
    <property type="protein sequence ID" value="TCS70271.1"/>
    <property type="molecule type" value="Genomic_DNA"/>
</dbReference>
<evidence type="ECO:0000259" key="4">
    <source>
        <dbReference type="PROSITE" id="PS01124"/>
    </source>
</evidence>
<evidence type="ECO:0000313" key="5">
    <source>
        <dbReference type="EMBL" id="GBU04107.1"/>
    </source>
</evidence>
<evidence type="ECO:0000313" key="7">
    <source>
        <dbReference type="Proteomes" id="UP000294613"/>
    </source>
</evidence>
<accession>A0A4R3JSX5</accession>
<gene>
    <name evidence="6" type="ORF">EDD74_101120</name>
    <name evidence="5" type="ORF">FAEUMB_06480</name>
</gene>
<evidence type="ECO:0000313" key="6">
    <source>
        <dbReference type="EMBL" id="TCS70271.1"/>
    </source>
</evidence>
<dbReference type="InterPro" id="IPR037923">
    <property type="entry name" value="HTH-like"/>
</dbReference>
<keyword evidence="3" id="KW-0804">Transcription</keyword>
<keyword evidence="2 6" id="KW-0238">DNA-binding</keyword>
<dbReference type="Gene3D" id="1.10.10.60">
    <property type="entry name" value="Homeodomain-like"/>
    <property type="match status" value="2"/>
</dbReference>
<dbReference type="PANTHER" id="PTHR43280">
    <property type="entry name" value="ARAC-FAMILY TRANSCRIPTIONAL REGULATOR"/>
    <property type="match status" value="1"/>
</dbReference>
<dbReference type="GeneID" id="97507921"/>
<dbReference type="InterPro" id="IPR009057">
    <property type="entry name" value="Homeodomain-like_sf"/>
</dbReference>
<dbReference type="GO" id="GO:0043565">
    <property type="term" value="F:sequence-specific DNA binding"/>
    <property type="evidence" value="ECO:0007669"/>
    <property type="project" value="InterPro"/>
</dbReference>
<dbReference type="PANTHER" id="PTHR43280:SF2">
    <property type="entry name" value="HTH-TYPE TRANSCRIPTIONAL REGULATOR EXSA"/>
    <property type="match status" value="1"/>
</dbReference>
<proteinExistence type="predicted"/>
<dbReference type="RefSeq" id="WP_016439840.1">
    <property type="nucleotide sequence ID" value="NZ_AP031411.1"/>
</dbReference>
<dbReference type="GO" id="GO:0003700">
    <property type="term" value="F:DNA-binding transcription factor activity"/>
    <property type="evidence" value="ECO:0007669"/>
    <property type="project" value="InterPro"/>
</dbReference>
<organism evidence="6 7">
    <name type="scientific">Faecalimonas umbilicata</name>
    <dbReference type="NCBI Taxonomy" id="1912855"/>
    <lineage>
        <taxon>Bacteria</taxon>
        <taxon>Bacillati</taxon>
        <taxon>Bacillota</taxon>
        <taxon>Clostridia</taxon>
        <taxon>Lachnospirales</taxon>
        <taxon>Lachnospiraceae</taxon>
        <taxon>Faecalimonas</taxon>
    </lineage>
</organism>
<protein>
    <submittedName>
        <fullName evidence="5">AraC family transcriptional regulator</fullName>
    </submittedName>
    <submittedName>
        <fullName evidence="6">AraC-like DNA-binding protein</fullName>
    </submittedName>
</protein>
<sequence length="326" mass="38447">MKLSQLKKVTYEEIKNKQYEKLRETMGEDIELYFKESGQFIGYQEMEMDSKYLDVHEDISYLKDSVSLHSHIFYEILFCRSGNIQYLIGDMRYQLQPNDIIFVPPGVSHRPIFGEQLTEPYLRTALWVSADYWKKCSEELNAAEWEEKKERQEKSYIIRTNGAVLYQFQKIFEELLREEKEEKPGAELFSRGLFLQLICLLYRSWKGQAMTELKSEKAALLDEIISYIEKHFAEEISLKTIAAHFLISESAIGQLFKKQMDVSFYKIVTQRRLIEAKKLIVDGVLLKSIPELCGFSDYSVFYKAFVKEYGISPKEFRTMVRGEQYD</sequence>
<keyword evidence="1" id="KW-0805">Transcription regulation</keyword>
<keyword evidence="8" id="KW-1185">Reference proteome</keyword>
<dbReference type="InterPro" id="IPR003313">
    <property type="entry name" value="AraC-bd"/>
</dbReference>
<feature type="domain" description="HTH araC/xylS-type" evidence="4">
    <location>
        <begin position="222"/>
        <end position="319"/>
    </location>
</feature>
<comment type="caution">
    <text evidence="6">The sequence shown here is derived from an EMBL/GenBank/DDBJ whole genome shotgun (WGS) entry which is preliminary data.</text>
</comment>
<evidence type="ECO:0000256" key="2">
    <source>
        <dbReference type="ARBA" id="ARBA00023125"/>
    </source>
</evidence>
<evidence type="ECO:0000313" key="8">
    <source>
        <dbReference type="Proteomes" id="UP000702954"/>
    </source>
</evidence>
<dbReference type="AlphaFoldDB" id="A0A4R3JSX5"/>
<dbReference type="Proteomes" id="UP000294613">
    <property type="component" value="Unassembled WGS sequence"/>
</dbReference>
<evidence type="ECO:0000256" key="3">
    <source>
        <dbReference type="ARBA" id="ARBA00023163"/>
    </source>
</evidence>
<dbReference type="SMART" id="SM00342">
    <property type="entry name" value="HTH_ARAC"/>
    <property type="match status" value="1"/>
</dbReference>
<dbReference type="Proteomes" id="UP000702954">
    <property type="component" value="Unassembled WGS sequence"/>
</dbReference>
<evidence type="ECO:0000256" key="1">
    <source>
        <dbReference type="ARBA" id="ARBA00023015"/>
    </source>
</evidence>
<dbReference type="InterPro" id="IPR018060">
    <property type="entry name" value="HTH_AraC"/>
</dbReference>
<dbReference type="Pfam" id="PF12833">
    <property type="entry name" value="HTH_18"/>
    <property type="match status" value="1"/>
</dbReference>
<name>A0A4R3JSX5_9FIRM</name>
<dbReference type="Pfam" id="PF02311">
    <property type="entry name" value="AraC_binding"/>
    <property type="match status" value="1"/>
</dbReference>
<reference evidence="6 7" key="2">
    <citation type="submission" date="2019-03" db="EMBL/GenBank/DDBJ databases">
        <title>Genomic Encyclopedia of Type Strains, Phase IV (KMG-IV): sequencing the most valuable type-strain genomes for metagenomic binning, comparative biology and taxonomic classification.</title>
        <authorList>
            <person name="Goeker M."/>
        </authorList>
    </citation>
    <scope>NUCLEOTIDE SEQUENCE [LARGE SCALE GENOMIC DNA]</scope>
    <source>
        <strain evidence="6 7">DSM 103426</strain>
    </source>
</reference>
<dbReference type="InterPro" id="IPR014710">
    <property type="entry name" value="RmlC-like_jellyroll"/>
</dbReference>
<reference evidence="5 8" key="1">
    <citation type="journal article" date="2018" name="Int. J. Syst. Evol. Microbiol.">
        <title>Draft Genome Sequence of Faecalimonas umbilicata JCM 30896T, an Acetate-Producing Bacterium Isolated from Human Feces.</title>
        <authorList>
            <person name="Sakamoto M."/>
            <person name="Ikeyama N."/>
            <person name="Yuki M."/>
            <person name="Ohkuma M."/>
        </authorList>
    </citation>
    <scope>NUCLEOTIDE SEQUENCE [LARGE SCALE GENOMIC DNA]</scope>
    <source>
        <strain evidence="5 8">EGH7</strain>
    </source>
</reference>
<dbReference type="PROSITE" id="PS01124">
    <property type="entry name" value="HTH_ARAC_FAMILY_2"/>
    <property type="match status" value="1"/>
</dbReference>